<sequence>MSTTRKRYLEWKNRSLLPQLPIEIWAHIFSYLEINNLLSIRLVSRLFYLCINQHTYFWSSIIFDIDQCPIYFVQSKLFHNIRSSNINLFTKTNLYSHCNIYLKNQPLINSINKRRKQHLLISHHNDEELKKQNFLRCFSVHFESLRSYDQLQLEYLLKKSIRRLQFSYEFLSTEPSLNFLLKLEQLRYLKISFLHNIIELDSFAIMLINTMSDIIILLFKLKRYEINFI</sequence>
<dbReference type="Proteomes" id="UP000663870">
    <property type="component" value="Unassembled WGS sequence"/>
</dbReference>
<dbReference type="Proteomes" id="UP000663889">
    <property type="component" value="Unassembled WGS sequence"/>
</dbReference>
<evidence type="ECO:0000313" key="8">
    <source>
        <dbReference type="EMBL" id="CAF1453021.1"/>
    </source>
</evidence>
<dbReference type="Pfam" id="PF12937">
    <property type="entry name" value="F-box-like"/>
    <property type="match status" value="1"/>
</dbReference>
<evidence type="ECO:0000256" key="1">
    <source>
        <dbReference type="SAM" id="Phobius"/>
    </source>
</evidence>
<keyword evidence="1" id="KW-0472">Membrane</keyword>
<evidence type="ECO:0000313" key="6">
    <source>
        <dbReference type="EMBL" id="CAF1190636.1"/>
    </source>
</evidence>
<dbReference type="EMBL" id="CAJNOH010001195">
    <property type="protein sequence ID" value="CAF1188384.1"/>
    <property type="molecule type" value="Genomic_DNA"/>
</dbReference>
<reference evidence="9" key="1">
    <citation type="submission" date="2021-02" db="EMBL/GenBank/DDBJ databases">
        <authorList>
            <person name="Nowell W R."/>
        </authorList>
    </citation>
    <scope>NUCLEOTIDE SEQUENCE</scope>
</reference>
<feature type="domain" description="F-box" evidence="2">
    <location>
        <begin position="14"/>
        <end position="61"/>
    </location>
</feature>
<dbReference type="EMBL" id="CAJNOU010000699">
    <property type="protein sequence ID" value="CAF1068432.1"/>
    <property type="molecule type" value="Genomic_DNA"/>
</dbReference>
<keyword evidence="1" id="KW-0812">Transmembrane</keyword>
<protein>
    <recommendedName>
        <fullName evidence="2">F-box domain-containing protein</fullName>
    </recommendedName>
</protein>
<dbReference type="InterPro" id="IPR001810">
    <property type="entry name" value="F-box_dom"/>
</dbReference>
<dbReference type="InterPro" id="IPR036047">
    <property type="entry name" value="F-box-like_dom_sf"/>
</dbReference>
<evidence type="ECO:0000313" key="11">
    <source>
        <dbReference type="EMBL" id="CAF3671698.1"/>
    </source>
</evidence>
<dbReference type="SMART" id="SM00256">
    <property type="entry name" value="FBOX"/>
    <property type="match status" value="1"/>
</dbReference>
<dbReference type="EMBL" id="CAJNOT010001625">
    <property type="protein sequence ID" value="CAF1227648.1"/>
    <property type="molecule type" value="Genomic_DNA"/>
</dbReference>
<gene>
    <name evidence="10" type="ORF">FNK824_LOCUS458</name>
    <name evidence="12" type="ORF">JBS370_LOCUS10599</name>
    <name evidence="8" type="ORF">JXQ802_LOCUS37714</name>
    <name evidence="9" type="ORF">JXQ802_LOCUS37939</name>
    <name evidence="11" type="ORF">OTI717_LOCUS10609</name>
    <name evidence="5" type="ORF">PYM288_LOCUS24203</name>
    <name evidence="6" type="ORF">PYM288_LOCUS24324</name>
    <name evidence="4" type="ORF">RFH988_LOCUS23119</name>
    <name evidence="3" type="ORF">SEV965_LOCUS14226</name>
    <name evidence="7" type="ORF">ZHD862_LOCUS24198</name>
</gene>
<dbReference type="AlphaFoldDB" id="A0A815Q0D0"/>
<evidence type="ECO:0000313" key="7">
    <source>
        <dbReference type="EMBL" id="CAF1227648.1"/>
    </source>
</evidence>
<comment type="caution">
    <text evidence="9">The sequence shown here is derived from an EMBL/GenBank/DDBJ whole genome shotgun (WGS) entry which is preliminary data.</text>
</comment>
<dbReference type="EMBL" id="CAJNOL010002064">
    <property type="protein sequence ID" value="CAF1456889.1"/>
    <property type="molecule type" value="Genomic_DNA"/>
</dbReference>
<evidence type="ECO:0000313" key="10">
    <source>
        <dbReference type="EMBL" id="CAF3540904.1"/>
    </source>
</evidence>
<dbReference type="EMBL" id="CAJNOL010002036">
    <property type="protein sequence ID" value="CAF1453021.1"/>
    <property type="molecule type" value="Genomic_DNA"/>
</dbReference>
<evidence type="ECO:0000313" key="12">
    <source>
        <dbReference type="EMBL" id="CAF3717883.1"/>
    </source>
</evidence>
<keyword evidence="13" id="KW-1185">Reference proteome</keyword>
<dbReference type="EMBL" id="CAJNOH010001212">
    <property type="protein sequence ID" value="CAF1190636.1"/>
    <property type="molecule type" value="Genomic_DNA"/>
</dbReference>
<dbReference type="EMBL" id="CAJOBD010000776">
    <property type="protein sequence ID" value="CAF3717883.1"/>
    <property type="molecule type" value="Genomic_DNA"/>
</dbReference>
<evidence type="ECO:0000313" key="4">
    <source>
        <dbReference type="EMBL" id="CAF1173704.1"/>
    </source>
</evidence>
<dbReference type="EMBL" id="CAJNOO010001583">
    <property type="protein sequence ID" value="CAF1173704.1"/>
    <property type="molecule type" value="Genomic_DNA"/>
</dbReference>
<dbReference type="PROSITE" id="PS50181">
    <property type="entry name" value="FBOX"/>
    <property type="match status" value="1"/>
</dbReference>
<evidence type="ECO:0000313" key="13">
    <source>
        <dbReference type="Proteomes" id="UP000663870"/>
    </source>
</evidence>
<name>A0A815Q0D0_9BILA</name>
<dbReference type="Proteomes" id="UP000663854">
    <property type="component" value="Unassembled WGS sequence"/>
</dbReference>
<dbReference type="SUPFAM" id="SSF81383">
    <property type="entry name" value="F-box domain"/>
    <property type="match status" value="1"/>
</dbReference>
<proteinExistence type="predicted"/>
<evidence type="ECO:0000313" key="5">
    <source>
        <dbReference type="EMBL" id="CAF1188384.1"/>
    </source>
</evidence>
<evidence type="ECO:0000313" key="3">
    <source>
        <dbReference type="EMBL" id="CAF1068432.1"/>
    </source>
</evidence>
<keyword evidence="1" id="KW-1133">Transmembrane helix</keyword>
<organism evidence="9 13">
    <name type="scientific">Rotaria sordida</name>
    <dbReference type="NCBI Taxonomy" id="392033"/>
    <lineage>
        <taxon>Eukaryota</taxon>
        <taxon>Metazoa</taxon>
        <taxon>Spiralia</taxon>
        <taxon>Gnathifera</taxon>
        <taxon>Rotifera</taxon>
        <taxon>Eurotatoria</taxon>
        <taxon>Bdelloidea</taxon>
        <taxon>Philodinida</taxon>
        <taxon>Philodinidae</taxon>
        <taxon>Rotaria</taxon>
    </lineage>
</organism>
<dbReference type="Proteomes" id="UP000663874">
    <property type="component" value="Unassembled WGS sequence"/>
</dbReference>
<dbReference type="Gene3D" id="1.20.1280.50">
    <property type="match status" value="1"/>
</dbReference>
<accession>A0A815Q0D0</accession>
<feature type="transmembrane region" description="Helical" evidence="1">
    <location>
        <begin position="203"/>
        <end position="221"/>
    </location>
</feature>
<dbReference type="Proteomes" id="UP000663836">
    <property type="component" value="Unassembled WGS sequence"/>
</dbReference>
<dbReference type="Proteomes" id="UP000663823">
    <property type="component" value="Unassembled WGS sequence"/>
</dbReference>
<dbReference type="Proteomes" id="UP000663882">
    <property type="component" value="Unassembled WGS sequence"/>
</dbReference>
<dbReference type="EMBL" id="CAJOBE010000019">
    <property type="protein sequence ID" value="CAF3540904.1"/>
    <property type="molecule type" value="Genomic_DNA"/>
</dbReference>
<evidence type="ECO:0000259" key="2">
    <source>
        <dbReference type="PROSITE" id="PS50181"/>
    </source>
</evidence>
<evidence type="ECO:0000313" key="9">
    <source>
        <dbReference type="EMBL" id="CAF1456889.1"/>
    </source>
</evidence>
<dbReference type="EMBL" id="CAJOAX010000966">
    <property type="protein sequence ID" value="CAF3671698.1"/>
    <property type="molecule type" value="Genomic_DNA"/>
</dbReference>
<dbReference type="Proteomes" id="UP000663864">
    <property type="component" value="Unassembled WGS sequence"/>
</dbReference>
<dbReference type="OrthoDB" id="10014558at2759"/>